<sequence>MQQQIIKSSNLKIEHKYKKILAEEISKISDIKSKALQNKRVLRENYKTLLTAQEYINVNFTINVRICHNEAKTSFEFKCYRIQYKIYDFVIFGHLIHFPKILENTLIFRRKAAVPLWTCSYYLILERTERRPMADTITATEPAGWAQDWKKGQTKGKHGNSLALTIVHKAQSNCRSEGRNNRLS</sequence>
<dbReference type="Proteomes" id="UP000499080">
    <property type="component" value="Unassembled WGS sequence"/>
</dbReference>
<evidence type="ECO:0000313" key="1">
    <source>
        <dbReference type="EMBL" id="GBM00145.1"/>
    </source>
</evidence>
<reference evidence="1 2" key="1">
    <citation type="journal article" date="2019" name="Sci. Rep.">
        <title>Orb-weaving spider Araneus ventricosus genome elucidates the spidroin gene catalogue.</title>
        <authorList>
            <person name="Kono N."/>
            <person name="Nakamura H."/>
            <person name="Ohtoshi R."/>
            <person name="Moran D.A.P."/>
            <person name="Shinohara A."/>
            <person name="Yoshida Y."/>
            <person name="Fujiwara M."/>
            <person name="Mori M."/>
            <person name="Tomita M."/>
            <person name="Arakawa K."/>
        </authorList>
    </citation>
    <scope>NUCLEOTIDE SEQUENCE [LARGE SCALE GENOMIC DNA]</scope>
</reference>
<keyword evidence="2" id="KW-1185">Reference proteome</keyword>
<dbReference type="EMBL" id="BGPR01000154">
    <property type="protein sequence ID" value="GBM00145.1"/>
    <property type="molecule type" value="Genomic_DNA"/>
</dbReference>
<organism evidence="1 2">
    <name type="scientific">Araneus ventricosus</name>
    <name type="common">Orbweaver spider</name>
    <name type="synonym">Epeira ventricosa</name>
    <dbReference type="NCBI Taxonomy" id="182803"/>
    <lineage>
        <taxon>Eukaryota</taxon>
        <taxon>Metazoa</taxon>
        <taxon>Ecdysozoa</taxon>
        <taxon>Arthropoda</taxon>
        <taxon>Chelicerata</taxon>
        <taxon>Arachnida</taxon>
        <taxon>Araneae</taxon>
        <taxon>Araneomorphae</taxon>
        <taxon>Entelegynae</taxon>
        <taxon>Araneoidea</taxon>
        <taxon>Araneidae</taxon>
        <taxon>Araneus</taxon>
    </lineage>
</organism>
<comment type="caution">
    <text evidence="1">The sequence shown here is derived from an EMBL/GenBank/DDBJ whole genome shotgun (WGS) entry which is preliminary data.</text>
</comment>
<dbReference type="AlphaFoldDB" id="A0A4Y2C9Y6"/>
<evidence type="ECO:0000313" key="2">
    <source>
        <dbReference type="Proteomes" id="UP000499080"/>
    </source>
</evidence>
<proteinExistence type="predicted"/>
<gene>
    <name evidence="1" type="ORF">AVEN_176391_1</name>
</gene>
<accession>A0A4Y2C9Y6</accession>
<protein>
    <submittedName>
        <fullName evidence="1">Uncharacterized protein</fullName>
    </submittedName>
</protein>
<name>A0A4Y2C9Y6_ARAVE</name>